<geneLocation type="plasmid" evidence="1">
    <name>pFP11</name>
</geneLocation>
<accession>Q58IP3</accession>
<dbReference type="EMBL" id="AY943952">
    <property type="protein sequence ID" value="AAX51340.1"/>
    <property type="molecule type" value="Genomic_DNA"/>
</dbReference>
<gene>
    <name evidence="1" type="ORF">pFP11.36</name>
</gene>
<dbReference type="AlphaFoldDB" id="Q58IP3"/>
<evidence type="ECO:0000313" key="1">
    <source>
        <dbReference type="EMBL" id="AAX51340.1"/>
    </source>
</evidence>
<proteinExistence type="predicted"/>
<dbReference type="RefSeq" id="WP_011265235.1">
    <property type="nucleotide sequence ID" value="NC_006911.1"/>
</dbReference>
<name>Q58IP3_9ACTN</name>
<organism evidence="1">
    <name type="scientific">Streptomyces sp. F11</name>
    <dbReference type="NCBI Taxonomy" id="319318"/>
    <lineage>
        <taxon>Bacteria</taxon>
        <taxon>Bacillati</taxon>
        <taxon>Actinomycetota</taxon>
        <taxon>Actinomycetes</taxon>
        <taxon>Kitasatosporales</taxon>
        <taxon>Streptomycetaceae</taxon>
        <taxon>Streptomyces</taxon>
    </lineage>
</organism>
<protein>
    <submittedName>
        <fullName evidence="1">Uncharacterized protein</fullName>
    </submittedName>
</protein>
<keyword evidence="1" id="KW-0614">Plasmid</keyword>
<sequence>MPARPRIPDPQEGALQAFAYDLRELGEGKASVAWIAEHEETTVSRAALYAALSGTRLPKAETVSTLLRWWAGDPTIEEPDEDDYLIEPTWAWINRLPFGDEKRRFAEDWRTRYQRLARGILDQREFRPRAAQVAIDVPPEQERFIRELNDLIGKTGLEDELWLLLGAHTPRAERYLAGESIPTDDTCWVLAHRLAEFIPDSYVEDLAVRLVRSAEVARLARVRDRRIAREGRGRGTVAATE</sequence>
<reference evidence="1" key="1">
    <citation type="journal article" date="2008" name="Appl. Environ. Microbiol.">
        <title>Characterization of replication and conjugation of Streptomyces circular plasmids pFP1 and pFP11 and their ability to propagate in linear mode with artificially attached telomeres.</title>
        <authorList>
            <person name="Zhang R."/>
            <person name="Zeng A."/>
            <person name="Fang P."/>
            <person name="Qin Z."/>
        </authorList>
    </citation>
    <scope>NUCLEOTIDE SEQUENCE</scope>
    <source>
        <strain evidence="1">F11</strain>
        <plasmid evidence="1">pFP11</plasmid>
    </source>
</reference>